<keyword evidence="3" id="KW-1185">Reference proteome</keyword>
<dbReference type="AlphaFoldDB" id="A0A183ITT5"/>
<dbReference type="Pfam" id="PF23328">
    <property type="entry name" value="Sha_B_N"/>
    <property type="match status" value="1"/>
</dbReference>
<name>A0A183ITT5_9BILA</name>
<proteinExistence type="predicted"/>
<dbReference type="PANTHER" id="PTHR39387:SF1">
    <property type="entry name" value="SHAVENOID, ISOFORM B"/>
    <property type="match status" value="1"/>
</dbReference>
<feature type="domain" description="Shavenoid isoform B-like N-terminal" evidence="1">
    <location>
        <begin position="213"/>
        <end position="272"/>
    </location>
</feature>
<gene>
    <name evidence="2" type="ORF">SBAD_LOCUS7032</name>
</gene>
<sequence>TVSGWIVTILAFRTSFDGSDQQDGHVIEIVSGSLHSLAGAGQLSSVVASRDAKAASGQDNQACTTCVYHCGASCDVHVGRLSFVSIVGALPKKKYPRQDRLVVVVVVVGRSVGRSVGGLASFGCSRCRRHRHDGDELLRLSNGDNRALRQRDIEGTSRVARLFFRSVVSVLGPVGRDERLPMTWVRWTAVTSLLLILMQCRWPVLAAAVRQVQNITRVFNSGDLFTNPDVNCRPMHCAVFGAHAARTSGCSCQCPLGRPAFLQHVMKCSDEIRDCRALPFGTNSESGAGGGGVSQKLPIVFLPLTGQILNPSLPPNWEAAPCIVFSVGFLTYSGWSTMENAALFSLLNSNGYTYIQVNALFDFAQDPSFLSNICLRLRICLLGSSLHFALGEPPSRCSP</sequence>
<evidence type="ECO:0000313" key="3">
    <source>
        <dbReference type="Proteomes" id="UP000270296"/>
    </source>
</evidence>
<evidence type="ECO:0000313" key="2">
    <source>
        <dbReference type="EMBL" id="VDP11619.1"/>
    </source>
</evidence>
<organism evidence="4">
    <name type="scientific">Soboliphyme baturini</name>
    <dbReference type="NCBI Taxonomy" id="241478"/>
    <lineage>
        <taxon>Eukaryota</taxon>
        <taxon>Metazoa</taxon>
        <taxon>Ecdysozoa</taxon>
        <taxon>Nematoda</taxon>
        <taxon>Enoplea</taxon>
        <taxon>Dorylaimia</taxon>
        <taxon>Dioctophymatida</taxon>
        <taxon>Dioctophymatoidea</taxon>
        <taxon>Soboliphymatidae</taxon>
        <taxon>Soboliphyme</taxon>
    </lineage>
</organism>
<dbReference type="EMBL" id="UZAM01010263">
    <property type="protein sequence ID" value="VDP11619.1"/>
    <property type="molecule type" value="Genomic_DNA"/>
</dbReference>
<dbReference type="WBParaSite" id="SBAD_0000729801-mRNA-1">
    <property type="protein sequence ID" value="SBAD_0000729801-mRNA-1"/>
    <property type="gene ID" value="SBAD_0000729801"/>
</dbReference>
<reference evidence="4" key="1">
    <citation type="submission" date="2016-06" db="UniProtKB">
        <authorList>
            <consortium name="WormBaseParasite"/>
        </authorList>
    </citation>
    <scope>IDENTIFICATION</scope>
</reference>
<dbReference type="PANTHER" id="PTHR39387">
    <property type="entry name" value="SHAVENOID, ISOFORM B"/>
    <property type="match status" value="1"/>
</dbReference>
<dbReference type="GO" id="GO:0005938">
    <property type="term" value="C:cell cortex"/>
    <property type="evidence" value="ECO:0007669"/>
    <property type="project" value="TreeGrafter"/>
</dbReference>
<reference evidence="2 3" key="2">
    <citation type="submission" date="2018-11" db="EMBL/GenBank/DDBJ databases">
        <authorList>
            <consortium name="Pathogen Informatics"/>
        </authorList>
    </citation>
    <scope>NUCLEOTIDE SEQUENCE [LARGE SCALE GENOMIC DNA]</scope>
</reference>
<dbReference type="InterPro" id="IPR057507">
    <property type="entry name" value="Sha_B-like_N"/>
</dbReference>
<evidence type="ECO:0000313" key="4">
    <source>
        <dbReference type="WBParaSite" id="SBAD_0000729801-mRNA-1"/>
    </source>
</evidence>
<dbReference type="Proteomes" id="UP000270296">
    <property type="component" value="Unassembled WGS sequence"/>
</dbReference>
<accession>A0A183ITT5</accession>
<dbReference type="OrthoDB" id="5822275at2759"/>
<protein>
    <submittedName>
        <fullName evidence="4">CASP-like protein</fullName>
    </submittedName>
</protein>
<evidence type="ECO:0000259" key="1">
    <source>
        <dbReference type="Pfam" id="PF23328"/>
    </source>
</evidence>